<feature type="coiled-coil region" evidence="1">
    <location>
        <begin position="56"/>
        <end position="83"/>
    </location>
</feature>
<dbReference type="GO" id="GO:0005829">
    <property type="term" value="C:cytosol"/>
    <property type="evidence" value="ECO:0007669"/>
    <property type="project" value="TreeGrafter"/>
</dbReference>
<protein>
    <recommendedName>
        <fullName evidence="3">Ubiquinone biosynthesis accessory factor UbiK</fullName>
    </recommendedName>
</protein>
<dbReference type="PANTHER" id="PTHR38040:SF1">
    <property type="entry name" value="UBIQUINONE BIOSYNTHESIS ACCESSORY FACTOR UBIK"/>
    <property type="match status" value="1"/>
</dbReference>
<evidence type="ECO:0008006" key="3">
    <source>
        <dbReference type="Google" id="ProtNLM"/>
    </source>
</evidence>
<name>A0A3B1ADH1_9ZZZZ</name>
<reference evidence="2" key="1">
    <citation type="submission" date="2018-06" db="EMBL/GenBank/DDBJ databases">
        <authorList>
            <person name="Zhirakovskaya E."/>
        </authorList>
    </citation>
    <scope>NUCLEOTIDE SEQUENCE</scope>
</reference>
<keyword evidence="1" id="KW-0175">Coiled coil</keyword>
<dbReference type="EMBL" id="UOFV01000128">
    <property type="protein sequence ID" value="VAW97982.1"/>
    <property type="molecule type" value="Genomic_DNA"/>
</dbReference>
<organism evidence="2">
    <name type="scientific">hydrothermal vent metagenome</name>
    <dbReference type="NCBI Taxonomy" id="652676"/>
    <lineage>
        <taxon>unclassified sequences</taxon>
        <taxon>metagenomes</taxon>
        <taxon>ecological metagenomes</taxon>
    </lineage>
</organism>
<sequence>MFENRLDPKKLDELARGVLDKLPAGFQTMQQDMEKNLRAALQAALAKMELVTRDEFEVQSAVLQRSREKLEALEARVTELEKQLK</sequence>
<dbReference type="HAMAP" id="MF_02216">
    <property type="entry name" value="UbiK"/>
    <property type="match status" value="1"/>
</dbReference>
<evidence type="ECO:0000313" key="2">
    <source>
        <dbReference type="EMBL" id="VAW97982.1"/>
    </source>
</evidence>
<gene>
    <name evidence="2" type="ORF">MNBD_GAMMA19-2167</name>
</gene>
<dbReference type="Pfam" id="PF04380">
    <property type="entry name" value="BMFP"/>
    <property type="match status" value="1"/>
</dbReference>
<evidence type="ECO:0000256" key="1">
    <source>
        <dbReference type="SAM" id="Coils"/>
    </source>
</evidence>
<dbReference type="AlphaFoldDB" id="A0A3B1ADH1"/>
<proteinExistence type="inferred from homology"/>
<accession>A0A3B1ADH1</accession>
<dbReference type="PANTHER" id="PTHR38040">
    <property type="entry name" value="UBIQUINONE BIOSYNTHESIS ACCESSORY FACTOR UBIK"/>
    <property type="match status" value="1"/>
</dbReference>
<dbReference type="InterPro" id="IPR007475">
    <property type="entry name" value="UbiK"/>
</dbReference>